<dbReference type="PROSITE" id="PS50850">
    <property type="entry name" value="MFS"/>
    <property type="match status" value="1"/>
</dbReference>
<dbReference type="SUPFAM" id="SSF103473">
    <property type="entry name" value="MFS general substrate transporter"/>
    <property type="match status" value="1"/>
</dbReference>
<comment type="subcellular location">
    <subcellularLocation>
        <location evidence="1">Cell membrane</location>
        <topology evidence="1">Multi-pass membrane protein</topology>
    </subcellularLocation>
</comment>
<protein>
    <submittedName>
        <fullName evidence="8">MFS transporter</fullName>
    </submittedName>
</protein>
<dbReference type="InterPro" id="IPR036259">
    <property type="entry name" value="MFS_trans_sf"/>
</dbReference>
<keyword evidence="2" id="KW-1003">Cell membrane</keyword>
<accession>A0ABS3Z1B0</accession>
<proteinExistence type="predicted"/>
<evidence type="ECO:0000256" key="2">
    <source>
        <dbReference type="ARBA" id="ARBA00022475"/>
    </source>
</evidence>
<feature type="transmembrane region" description="Helical" evidence="6">
    <location>
        <begin position="12"/>
        <end position="32"/>
    </location>
</feature>
<feature type="transmembrane region" description="Helical" evidence="6">
    <location>
        <begin position="83"/>
        <end position="103"/>
    </location>
</feature>
<feature type="transmembrane region" description="Helical" evidence="6">
    <location>
        <begin position="285"/>
        <end position="304"/>
    </location>
</feature>
<dbReference type="EMBL" id="JAGHKO010000011">
    <property type="protein sequence ID" value="MBO9203947.1"/>
    <property type="molecule type" value="Genomic_DNA"/>
</dbReference>
<feature type="transmembrane region" description="Helical" evidence="6">
    <location>
        <begin position="372"/>
        <end position="392"/>
    </location>
</feature>
<dbReference type="RefSeq" id="WP_209142039.1">
    <property type="nucleotide sequence ID" value="NZ_JAGHKO010000011.1"/>
</dbReference>
<evidence type="ECO:0000256" key="5">
    <source>
        <dbReference type="ARBA" id="ARBA00023136"/>
    </source>
</evidence>
<evidence type="ECO:0000259" key="7">
    <source>
        <dbReference type="PROSITE" id="PS50850"/>
    </source>
</evidence>
<keyword evidence="9" id="KW-1185">Reference proteome</keyword>
<evidence type="ECO:0000256" key="3">
    <source>
        <dbReference type="ARBA" id="ARBA00022692"/>
    </source>
</evidence>
<sequence length="396" mass="42904">MDPVKKTLVSKEFIAFTASSMILTALGIDIMLPAFADVRKHFSSGNSGTETAQLVSCFFMGQVTQLLFGYLTDRLGRLPILRAGIVLYVITGFCTAFAGSLYWMYVFRFIAGMGAAAVFMTSIAAVRDRYAGDAMARVMSLVLFVFLFTPVVAPALGALVLKYFSWRVVFSIPPAFAVIVFIWSFRMKESHPVSARSKGDLKSTAHKLVSIIQNRIFLRYVTIATLLFSVFSSYISSSERIIGTIYQRPALFPIIFGSIGLFMAVSAVSNSYFSKRYGARKTIRILLAGFFAVATILLLSTYILGDPPPAPLFFILLGLISCIFIAADPNSSAIALEPLGDKAGLAASVYGTIFFFVGSGIGTFISNQLIHGVGALVTGFFVAGLVAVVLVYSTKM</sequence>
<comment type="caution">
    <text evidence="8">The sequence shown here is derived from an EMBL/GenBank/DDBJ whole genome shotgun (WGS) entry which is preliminary data.</text>
</comment>
<keyword evidence="5 6" id="KW-0472">Membrane</keyword>
<dbReference type="Gene3D" id="1.20.1720.10">
    <property type="entry name" value="Multidrug resistance protein D"/>
    <property type="match status" value="1"/>
</dbReference>
<evidence type="ECO:0000256" key="6">
    <source>
        <dbReference type="SAM" id="Phobius"/>
    </source>
</evidence>
<evidence type="ECO:0000313" key="9">
    <source>
        <dbReference type="Proteomes" id="UP000677244"/>
    </source>
</evidence>
<dbReference type="InterPro" id="IPR020846">
    <property type="entry name" value="MFS_dom"/>
</dbReference>
<name>A0ABS3Z1B0_9BACT</name>
<reference evidence="8 9" key="1">
    <citation type="submission" date="2021-03" db="EMBL/GenBank/DDBJ databases">
        <title>Assistant Professor.</title>
        <authorList>
            <person name="Huq M.A."/>
        </authorList>
    </citation>
    <scope>NUCLEOTIDE SEQUENCE [LARGE SCALE GENOMIC DNA]</scope>
    <source>
        <strain evidence="8 9">MAH-29</strain>
    </source>
</reference>
<organism evidence="8 9">
    <name type="scientific">Niastella soli</name>
    <dbReference type="NCBI Taxonomy" id="2821487"/>
    <lineage>
        <taxon>Bacteria</taxon>
        <taxon>Pseudomonadati</taxon>
        <taxon>Bacteroidota</taxon>
        <taxon>Chitinophagia</taxon>
        <taxon>Chitinophagales</taxon>
        <taxon>Chitinophagaceae</taxon>
        <taxon>Niastella</taxon>
    </lineage>
</organism>
<dbReference type="Pfam" id="PF07690">
    <property type="entry name" value="MFS_1"/>
    <property type="match status" value="1"/>
</dbReference>
<feature type="domain" description="Major facilitator superfamily (MFS) profile" evidence="7">
    <location>
        <begin position="13"/>
        <end position="396"/>
    </location>
</feature>
<feature type="transmembrane region" description="Helical" evidence="6">
    <location>
        <begin position="166"/>
        <end position="185"/>
    </location>
</feature>
<feature type="transmembrane region" description="Helical" evidence="6">
    <location>
        <begin position="216"/>
        <end position="235"/>
    </location>
</feature>
<feature type="transmembrane region" description="Helical" evidence="6">
    <location>
        <begin position="347"/>
        <end position="366"/>
    </location>
</feature>
<keyword evidence="4 6" id="KW-1133">Transmembrane helix</keyword>
<evidence type="ECO:0000256" key="1">
    <source>
        <dbReference type="ARBA" id="ARBA00004651"/>
    </source>
</evidence>
<dbReference type="PANTHER" id="PTHR43124">
    <property type="entry name" value="PURINE EFFLUX PUMP PBUE"/>
    <property type="match status" value="1"/>
</dbReference>
<keyword evidence="3 6" id="KW-0812">Transmembrane</keyword>
<gene>
    <name evidence="8" type="ORF">J7I42_26920</name>
</gene>
<evidence type="ECO:0000256" key="4">
    <source>
        <dbReference type="ARBA" id="ARBA00022989"/>
    </source>
</evidence>
<feature type="transmembrane region" description="Helical" evidence="6">
    <location>
        <begin position="250"/>
        <end position="273"/>
    </location>
</feature>
<dbReference type="PANTHER" id="PTHR43124:SF3">
    <property type="entry name" value="CHLORAMPHENICOL EFFLUX PUMP RV0191"/>
    <property type="match status" value="1"/>
</dbReference>
<feature type="transmembrane region" description="Helical" evidence="6">
    <location>
        <begin position="310"/>
        <end position="327"/>
    </location>
</feature>
<evidence type="ECO:0000313" key="8">
    <source>
        <dbReference type="EMBL" id="MBO9203947.1"/>
    </source>
</evidence>
<dbReference type="InterPro" id="IPR050189">
    <property type="entry name" value="MFS_Efflux_Transporters"/>
</dbReference>
<feature type="transmembrane region" description="Helical" evidence="6">
    <location>
        <begin position="109"/>
        <end position="126"/>
    </location>
</feature>
<feature type="transmembrane region" description="Helical" evidence="6">
    <location>
        <begin position="52"/>
        <end position="71"/>
    </location>
</feature>
<feature type="transmembrane region" description="Helical" evidence="6">
    <location>
        <begin position="138"/>
        <end position="160"/>
    </location>
</feature>
<dbReference type="InterPro" id="IPR011701">
    <property type="entry name" value="MFS"/>
</dbReference>
<dbReference type="Proteomes" id="UP000677244">
    <property type="component" value="Unassembled WGS sequence"/>
</dbReference>